<dbReference type="WBParaSite" id="PgB17_g032_t01">
    <property type="protein sequence ID" value="PgB17_g032_t01"/>
    <property type="gene ID" value="PgB17_g032"/>
</dbReference>
<reference evidence="3" key="1">
    <citation type="submission" date="2022-11" db="UniProtKB">
        <authorList>
            <consortium name="WormBaseParasite"/>
        </authorList>
    </citation>
    <scope>IDENTIFICATION</scope>
</reference>
<keyword evidence="1" id="KW-1133">Transmembrane helix</keyword>
<dbReference type="AlphaFoldDB" id="A0A914ZS22"/>
<proteinExistence type="predicted"/>
<keyword evidence="2" id="KW-1185">Reference proteome</keyword>
<feature type="transmembrane region" description="Helical" evidence="1">
    <location>
        <begin position="108"/>
        <end position="126"/>
    </location>
</feature>
<evidence type="ECO:0000313" key="3">
    <source>
        <dbReference type="WBParaSite" id="PgB17_g032_t01"/>
    </source>
</evidence>
<evidence type="ECO:0000313" key="2">
    <source>
        <dbReference type="Proteomes" id="UP000887569"/>
    </source>
</evidence>
<evidence type="ECO:0000256" key="1">
    <source>
        <dbReference type="SAM" id="Phobius"/>
    </source>
</evidence>
<keyword evidence="1" id="KW-0472">Membrane</keyword>
<sequence>AKRGDDHSMLRELLCEGVIVLILNIPGFDCLSCFDGADCIAMASCGECNGVACIRFRSFSTEHNHEIALTCLPYATRSFQLEPAGCHISATGDGEVCICYDKDYCNRGVYHFMHISCVFLFLIFAVF</sequence>
<dbReference type="Proteomes" id="UP000887569">
    <property type="component" value="Unplaced"/>
</dbReference>
<keyword evidence="1" id="KW-0812">Transmembrane</keyword>
<accession>A0A914ZS22</accession>
<name>A0A914ZS22_PARUN</name>
<organism evidence="2 3">
    <name type="scientific">Parascaris univalens</name>
    <name type="common">Nematode worm</name>
    <dbReference type="NCBI Taxonomy" id="6257"/>
    <lineage>
        <taxon>Eukaryota</taxon>
        <taxon>Metazoa</taxon>
        <taxon>Ecdysozoa</taxon>
        <taxon>Nematoda</taxon>
        <taxon>Chromadorea</taxon>
        <taxon>Rhabditida</taxon>
        <taxon>Spirurina</taxon>
        <taxon>Ascaridomorpha</taxon>
        <taxon>Ascaridoidea</taxon>
        <taxon>Ascarididae</taxon>
        <taxon>Parascaris</taxon>
    </lineage>
</organism>
<protein>
    <submittedName>
        <fullName evidence="3">Uncharacterized protein</fullName>
    </submittedName>
</protein>